<dbReference type="RefSeq" id="WP_183347602.1">
    <property type="nucleotide sequence ID" value="NZ_JACHEO010000001.1"/>
</dbReference>
<organism evidence="1 2">
    <name type="scientific">Desulfoprunum benzoelyticum</name>
    <dbReference type="NCBI Taxonomy" id="1506996"/>
    <lineage>
        <taxon>Bacteria</taxon>
        <taxon>Pseudomonadati</taxon>
        <taxon>Thermodesulfobacteriota</taxon>
        <taxon>Desulfobulbia</taxon>
        <taxon>Desulfobulbales</taxon>
        <taxon>Desulfobulbaceae</taxon>
        <taxon>Desulfoprunum</taxon>
    </lineage>
</organism>
<protein>
    <submittedName>
        <fullName evidence="1">Uncharacterized protein</fullName>
    </submittedName>
</protein>
<evidence type="ECO:0000313" key="1">
    <source>
        <dbReference type="EMBL" id="MBB5346616.1"/>
    </source>
</evidence>
<proteinExistence type="predicted"/>
<keyword evidence="2" id="KW-1185">Reference proteome</keyword>
<dbReference type="Proteomes" id="UP000539642">
    <property type="component" value="Unassembled WGS sequence"/>
</dbReference>
<evidence type="ECO:0000313" key="2">
    <source>
        <dbReference type="Proteomes" id="UP000539642"/>
    </source>
</evidence>
<gene>
    <name evidence="1" type="ORF">HNQ81_000323</name>
</gene>
<reference evidence="1 2" key="1">
    <citation type="submission" date="2020-08" db="EMBL/GenBank/DDBJ databases">
        <title>Genomic Encyclopedia of Type Strains, Phase IV (KMG-IV): sequencing the most valuable type-strain genomes for metagenomic binning, comparative biology and taxonomic classification.</title>
        <authorList>
            <person name="Goeker M."/>
        </authorList>
    </citation>
    <scope>NUCLEOTIDE SEQUENCE [LARGE SCALE GENOMIC DNA]</scope>
    <source>
        <strain evidence="1 2">DSM 28570</strain>
    </source>
</reference>
<dbReference type="EMBL" id="JACHEO010000001">
    <property type="protein sequence ID" value="MBB5346616.1"/>
    <property type="molecule type" value="Genomic_DNA"/>
</dbReference>
<name>A0A840UP61_9BACT</name>
<accession>A0A840UP61</accession>
<sequence>MTLIAEWRCWQIMQCDPDVRCPAKETPAAECWDIIGSHDPCAFNICRDCLVYVAKNRDSRLTSAEIVEILSRKGLGCSVETLK</sequence>
<comment type="caution">
    <text evidence="1">The sequence shown here is derived from an EMBL/GenBank/DDBJ whole genome shotgun (WGS) entry which is preliminary data.</text>
</comment>
<dbReference type="AlphaFoldDB" id="A0A840UP61"/>